<organism evidence="1 2">
    <name type="scientific">Micavibrio aeruginosavorus</name>
    <dbReference type="NCBI Taxonomy" id="349221"/>
    <lineage>
        <taxon>Bacteria</taxon>
        <taxon>Pseudomonadati</taxon>
        <taxon>Bdellovibrionota</taxon>
        <taxon>Bdellovibrionia</taxon>
        <taxon>Bdellovibrionales</taxon>
        <taxon>Pseudobdellovibrionaceae</taxon>
        <taxon>Micavibrio</taxon>
    </lineage>
</organism>
<sequence length="262" mass="29490">MKKTAYALLIIAALLAIVHFSFWMYSAKWFEREIGNVQARAVEKGIEFLGPAPTLENFPFIPEVHYTQGFQFGNATLTFPNLILRGYPLPFTTLTLDFPQGAALGGIVDPSLWAFDRLTLKVKVPHHFPRSMTREDLSIWQQAGGKIDVRDYLFQKGILTSEGHGYLSLDENLQPVFFMDAILYGHEDFIAAQRDAGLMEPFPAAFAATLLNSLAKQDETTGERYVPINISVRNRMLTVGPVQAIQLPEISWDTRTTPDPRQ</sequence>
<dbReference type="InterPro" id="IPR018666">
    <property type="entry name" value="DUF2125"/>
</dbReference>
<dbReference type="Pfam" id="PF09898">
    <property type="entry name" value="DUF2125"/>
    <property type="match status" value="1"/>
</dbReference>
<name>A0A2W5A6J6_9BACT</name>
<evidence type="ECO:0008006" key="3">
    <source>
        <dbReference type="Google" id="ProtNLM"/>
    </source>
</evidence>
<evidence type="ECO:0000313" key="1">
    <source>
        <dbReference type="EMBL" id="PZO88887.1"/>
    </source>
</evidence>
<dbReference type="AlphaFoldDB" id="A0A2W5A6J6"/>
<proteinExistence type="predicted"/>
<reference evidence="1 2" key="1">
    <citation type="submission" date="2017-08" db="EMBL/GenBank/DDBJ databases">
        <title>Infants hospitalized years apart are colonized by the same room-sourced microbial strains.</title>
        <authorList>
            <person name="Brooks B."/>
            <person name="Olm M.R."/>
            <person name="Firek B.A."/>
            <person name="Baker R."/>
            <person name="Thomas B.C."/>
            <person name="Morowitz M.J."/>
            <person name="Banfield J.F."/>
        </authorList>
    </citation>
    <scope>NUCLEOTIDE SEQUENCE [LARGE SCALE GENOMIC DNA]</scope>
    <source>
        <strain evidence="1">S2_018_000_R2_104</strain>
    </source>
</reference>
<dbReference type="Proteomes" id="UP000249557">
    <property type="component" value="Unassembled WGS sequence"/>
</dbReference>
<dbReference type="EMBL" id="QFNK01000005">
    <property type="protein sequence ID" value="PZO88887.1"/>
    <property type="molecule type" value="Genomic_DNA"/>
</dbReference>
<evidence type="ECO:0000313" key="2">
    <source>
        <dbReference type="Proteomes" id="UP000249557"/>
    </source>
</evidence>
<gene>
    <name evidence="1" type="ORF">DI626_00680</name>
</gene>
<accession>A0A2W5A6J6</accession>
<comment type="caution">
    <text evidence="1">The sequence shown here is derived from an EMBL/GenBank/DDBJ whole genome shotgun (WGS) entry which is preliminary data.</text>
</comment>
<protein>
    <recommendedName>
        <fullName evidence="3">DUF2125 domain-containing protein</fullName>
    </recommendedName>
</protein>